<dbReference type="GO" id="GO:0046983">
    <property type="term" value="F:protein dimerization activity"/>
    <property type="evidence" value="ECO:0007669"/>
    <property type="project" value="InterPro"/>
</dbReference>
<sequence>MAGGVSGGGGGDWVYIASDAMESAGFPASFPLMSMEHAELLDVHAAFPPSSSHAANANATALPSFQDFASGDVGDLPLTELEAFAGGMEWDDEDEDELDQQSVDPSSLGLSIPLESAAAAVASPGAGSGGGNGRGKKKMTAKNLMSERRRRKKLNDCLYMLRSVVPKISKMDRASILADAIEYMTELLHRIKDLHAELESAASSAHAAGPAAASFRPSAPTLQPFPGRMNPSPTDPMVEVRAMEGQIVSIHMFCARRPGIVLSAMRALNSLRIDIEQGVISCFNGFAMDIFRGEQYRVGPPLFPEEIKAVLLQYCADL</sequence>
<protein>
    <recommendedName>
        <fullName evidence="7">BHLH domain-containing protein</fullName>
    </recommendedName>
</protein>
<dbReference type="InterPro" id="IPR011598">
    <property type="entry name" value="bHLH_dom"/>
</dbReference>
<evidence type="ECO:0000256" key="2">
    <source>
        <dbReference type="ARBA" id="ARBA00005510"/>
    </source>
</evidence>
<comment type="subcellular location">
    <subcellularLocation>
        <location evidence="1">Nucleus</location>
    </subcellularLocation>
</comment>
<dbReference type="InterPro" id="IPR036638">
    <property type="entry name" value="HLH_DNA-bd_sf"/>
</dbReference>
<dbReference type="SMART" id="SM00353">
    <property type="entry name" value="HLH"/>
    <property type="match status" value="1"/>
</dbReference>
<proteinExistence type="inferred from homology"/>
<organism evidence="8 9">
    <name type="scientific">Lolium multiflorum</name>
    <name type="common">Italian ryegrass</name>
    <name type="synonym">Lolium perenne subsp. multiflorum</name>
    <dbReference type="NCBI Taxonomy" id="4521"/>
    <lineage>
        <taxon>Eukaryota</taxon>
        <taxon>Viridiplantae</taxon>
        <taxon>Streptophyta</taxon>
        <taxon>Embryophyta</taxon>
        <taxon>Tracheophyta</taxon>
        <taxon>Spermatophyta</taxon>
        <taxon>Magnoliopsida</taxon>
        <taxon>Liliopsida</taxon>
        <taxon>Poales</taxon>
        <taxon>Poaceae</taxon>
        <taxon>BOP clade</taxon>
        <taxon>Pooideae</taxon>
        <taxon>Poodae</taxon>
        <taxon>Poeae</taxon>
        <taxon>Poeae Chloroplast Group 2 (Poeae type)</taxon>
        <taxon>Loliodinae</taxon>
        <taxon>Loliinae</taxon>
        <taxon>Lolium</taxon>
    </lineage>
</organism>
<reference evidence="8" key="1">
    <citation type="submission" date="2023-07" db="EMBL/GenBank/DDBJ databases">
        <title>A chromosome-level genome assembly of Lolium multiflorum.</title>
        <authorList>
            <person name="Chen Y."/>
            <person name="Copetti D."/>
            <person name="Kolliker R."/>
            <person name="Studer B."/>
        </authorList>
    </citation>
    <scope>NUCLEOTIDE SEQUENCE</scope>
    <source>
        <strain evidence="8">02402/16</strain>
        <tissue evidence="8">Leaf</tissue>
    </source>
</reference>
<dbReference type="SUPFAM" id="SSF47459">
    <property type="entry name" value="HLH, helix-loop-helix DNA-binding domain"/>
    <property type="match status" value="1"/>
</dbReference>
<name>A0AAD8T4X5_LOLMU</name>
<dbReference type="PANTHER" id="PTHR31945:SF129">
    <property type="entry name" value="TRANSCRIPTION FACTOR SCREAM2"/>
    <property type="match status" value="1"/>
</dbReference>
<comment type="caution">
    <text evidence="8">The sequence shown here is derived from an EMBL/GenBank/DDBJ whole genome shotgun (WGS) entry which is preliminary data.</text>
</comment>
<evidence type="ECO:0000256" key="5">
    <source>
        <dbReference type="ARBA" id="ARBA00023242"/>
    </source>
</evidence>
<evidence type="ECO:0000313" key="8">
    <source>
        <dbReference type="EMBL" id="KAK1669419.1"/>
    </source>
</evidence>
<feature type="region of interest" description="Disordered" evidence="6">
    <location>
        <begin position="121"/>
        <end position="144"/>
    </location>
</feature>
<dbReference type="Proteomes" id="UP001231189">
    <property type="component" value="Unassembled WGS sequence"/>
</dbReference>
<evidence type="ECO:0000256" key="3">
    <source>
        <dbReference type="ARBA" id="ARBA00023015"/>
    </source>
</evidence>
<dbReference type="CDD" id="cd11443">
    <property type="entry name" value="bHLH_AtAMS_like"/>
    <property type="match status" value="1"/>
</dbReference>
<dbReference type="Pfam" id="PF00010">
    <property type="entry name" value="HLH"/>
    <property type="match status" value="1"/>
</dbReference>
<evidence type="ECO:0000256" key="4">
    <source>
        <dbReference type="ARBA" id="ARBA00023163"/>
    </source>
</evidence>
<keyword evidence="5" id="KW-0539">Nucleus</keyword>
<comment type="similarity">
    <text evidence="2">Belongs to the bHLH protein family.</text>
</comment>
<accession>A0AAD8T4X5</accession>
<dbReference type="Gene3D" id="4.10.280.10">
    <property type="entry name" value="Helix-loop-helix DNA-binding domain"/>
    <property type="match status" value="1"/>
</dbReference>
<dbReference type="PROSITE" id="PS50888">
    <property type="entry name" value="BHLH"/>
    <property type="match status" value="1"/>
</dbReference>
<feature type="domain" description="BHLH" evidence="7">
    <location>
        <begin position="138"/>
        <end position="187"/>
    </location>
</feature>
<keyword evidence="9" id="KW-1185">Reference proteome</keyword>
<evidence type="ECO:0000259" key="7">
    <source>
        <dbReference type="PROSITE" id="PS50888"/>
    </source>
</evidence>
<evidence type="ECO:0000256" key="6">
    <source>
        <dbReference type="SAM" id="MobiDB-lite"/>
    </source>
</evidence>
<dbReference type="InterPro" id="IPR051358">
    <property type="entry name" value="TF_AMS/ICE1/BHLH6-like"/>
</dbReference>
<keyword evidence="4" id="KW-0804">Transcription</keyword>
<dbReference type="PANTHER" id="PTHR31945">
    <property type="entry name" value="TRANSCRIPTION FACTOR SCREAM2-RELATED"/>
    <property type="match status" value="1"/>
</dbReference>
<keyword evidence="3" id="KW-0805">Transcription regulation</keyword>
<dbReference type="GO" id="GO:0003700">
    <property type="term" value="F:DNA-binding transcription factor activity"/>
    <property type="evidence" value="ECO:0007669"/>
    <property type="project" value="TreeGrafter"/>
</dbReference>
<dbReference type="GO" id="GO:0043565">
    <property type="term" value="F:sequence-specific DNA binding"/>
    <property type="evidence" value="ECO:0007669"/>
    <property type="project" value="TreeGrafter"/>
</dbReference>
<dbReference type="AlphaFoldDB" id="A0AAD8T4X5"/>
<evidence type="ECO:0000313" key="9">
    <source>
        <dbReference type="Proteomes" id="UP001231189"/>
    </source>
</evidence>
<dbReference type="InterPro" id="IPR054502">
    <property type="entry name" value="bHLH-TF_ACT-like_plant"/>
</dbReference>
<dbReference type="EMBL" id="JAUUTY010000003">
    <property type="protein sequence ID" value="KAK1669419.1"/>
    <property type="molecule type" value="Genomic_DNA"/>
</dbReference>
<dbReference type="Pfam" id="PF22754">
    <property type="entry name" value="bHLH-TF_ACT-like_plant"/>
    <property type="match status" value="1"/>
</dbReference>
<evidence type="ECO:0000256" key="1">
    <source>
        <dbReference type="ARBA" id="ARBA00004123"/>
    </source>
</evidence>
<dbReference type="GO" id="GO:0005634">
    <property type="term" value="C:nucleus"/>
    <property type="evidence" value="ECO:0007669"/>
    <property type="project" value="UniProtKB-SubCell"/>
</dbReference>
<gene>
    <name evidence="8" type="ORF">QYE76_057578</name>
</gene>